<dbReference type="PROSITE" id="PS00078">
    <property type="entry name" value="COX2"/>
    <property type="match status" value="1"/>
</dbReference>
<dbReference type="NCBIfam" id="TIGR02866">
    <property type="entry name" value="CoxB"/>
    <property type="match status" value="1"/>
</dbReference>
<evidence type="ECO:0000256" key="9">
    <source>
        <dbReference type="ARBA" id="ARBA00022967"/>
    </source>
</evidence>
<keyword evidence="10" id="KW-0249">Electron transport</keyword>
<feature type="transmembrane region" description="Helical" evidence="16">
    <location>
        <begin position="66"/>
        <end position="90"/>
    </location>
</feature>
<evidence type="ECO:0000256" key="1">
    <source>
        <dbReference type="ARBA" id="ARBA00004141"/>
    </source>
</evidence>
<feature type="transmembrane region" description="Helical" evidence="16">
    <location>
        <begin position="24"/>
        <end position="45"/>
    </location>
</feature>
<dbReference type="InterPro" id="IPR011759">
    <property type="entry name" value="Cyt_c_oxidase_su2_TM_dom"/>
</dbReference>
<dbReference type="PANTHER" id="PTHR22888:SF9">
    <property type="entry name" value="CYTOCHROME C OXIDASE SUBUNIT 2"/>
    <property type="match status" value="1"/>
</dbReference>
<dbReference type="PROSITE" id="PS51007">
    <property type="entry name" value="CYTC"/>
    <property type="match status" value="1"/>
</dbReference>
<evidence type="ECO:0000256" key="14">
    <source>
        <dbReference type="ARBA" id="ARBA00023136"/>
    </source>
</evidence>
<dbReference type="Gene3D" id="2.60.40.420">
    <property type="entry name" value="Cupredoxins - blue copper proteins"/>
    <property type="match status" value="1"/>
</dbReference>
<dbReference type="InterPro" id="IPR045187">
    <property type="entry name" value="CcO_II"/>
</dbReference>
<dbReference type="SUPFAM" id="SSF81464">
    <property type="entry name" value="Cytochrome c oxidase subunit II-like, transmembrane region"/>
    <property type="match status" value="1"/>
</dbReference>
<feature type="non-terminal residue" evidence="20">
    <location>
        <position position="1"/>
    </location>
</feature>
<evidence type="ECO:0000256" key="3">
    <source>
        <dbReference type="ARBA" id="ARBA00012949"/>
    </source>
</evidence>
<dbReference type="GO" id="GO:0005507">
    <property type="term" value="F:copper ion binding"/>
    <property type="evidence" value="ECO:0007669"/>
    <property type="project" value="InterPro"/>
</dbReference>
<dbReference type="InterPro" id="IPR008972">
    <property type="entry name" value="Cupredoxin"/>
</dbReference>
<dbReference type="Pfam" id="PF00116">
    <property type="entry name" value="COX2"/>
    <property type="match status" value="1"/>
</dbReference>
<evidence type="ECO:0000256" key="15">
    <source>
        <dbReference type="ARBA" id="ARBA00031389"/>
    </source>
</evidence>
<dbReference type="PROSITE" id="PS50857">
    <property type="entry name" value="COX2_CUA"/>
    <property type="match status" value="1"/>
</dbReference>
<feature type="domain" description="Cytochrome oxidase subunit II copper A binding" evidence="17">
    <location>
        <begin position="95"/>
        <end position="237"/>
    </location>
</feature>
<evidence type="ECO:0000256" key="13">
    <source>
        <dbReference type="ARBA" id="ARBA00023008"/>
    </source>
</evidence>
<keyword evidence="13" id="KW-0186">Copper</keyword>
<keyword evidence="8" id="KW-0479">Metal-binding</keyword>
<feature type="domain" description="Cytochrome c" evidence="19">
    <location>
        <begin position="257"/>
        <end position="335"/>
    </location>
</feature>
<evidence type="ECO:0000259" key="17">
    <source>
        <dbReference type="PROSITE" id="PS50857"/>
    </source>
</evidence>
<dbReference type="Pfam" id="PF13442">
    <property type="entry name" value="Cytochrome_CBB3"/>
    <property type="match status" value="1"/>
</dbReference>
<evidence type="ECO:0000313" key="20">
    <source>
        <dbReference type="EMBL" id="SVC25340.1"/>
    </source>
</evidence>
<name>A0A382KLJ3_9ZZZZ</name>
<evidence type="ECO:0000256" key="11">
    <source>
        <dbReference type="ARBA" id="ARBA00022989"/>
    </source>
</evidence>
<comment type="similarity">
    <text evidence="2">Belongs to the cytochrome c oxidase subunit 2 family.</text>
</comment>
<evidence type="ECO:0000256" key="6">
    <source>
        <dbReference type="ARBA" id="ARBA00022660"/>
    </source>
</evidence>
<dbReference type="InterPro" id="IPR001505">
    <property type="entry name" value="Copper_CuA"/>
</dbReference>
<dbReference type="InterPro" id="IPR014222">
    <property type="entry name" value="Cyt_c_oxidase_su2"/>
</dbReference>
<dbReference type="SUPFAM" id="SSF46626">
    <property type="entry name" value="Cytochrome c"/>
    <property type="match status" value="1"/>
</dbReference>
<dbReference type="InterPro" id="IPR036257">
    <property type="entry name" value="Cyt_c_oxidase_su2_TM_sf"/>
</dbReference>
<evidence type="ECO:0000256" key="10">
    <source>
        <dbReference type="ARBA" id="ARBA00022982"/>
    </source>
</evidence>
<evidence type="ECO:0000259" key="19">
    <source>
        <dbReference type="PROSITE" id="PS51007"/>
    </source>
</evidence>
<evidence type="ECO:0000256" key="4">
    <source>
        <dbReference type="ARBA" id="ARBA00022448"/>
    </source>
</evidence>
<dbReference type="GO" id="GO:0042773">
    <property type="term" value="P:ATP synthesis coupled electron transport"/>
    <property type="evidence" value="ECO:0007669"/>
    <property type="project" value="TreeGrafter"/>
</dbReference>
<dbReference type="SUPFAM" id="SSF49503">
    <property type="entry name" value="Cupredoxins"/>
    <property type="match status" value="1"/>
</dbReference>
<sequence length="352" mass="38894">YMNVLNLTEGVTPTSKMVYDLHMIILYIVTAIGVVVFGVMCWSIYHHRKSKGAVAEQFHHSTAAEIAWTVIPILILVLMAIPATKALVFMEQTGDAEMTLKVTGLQWKWKYDYLDEDISFISTLAQDSNDARQIGSGIDPNTVENYLLDVDNYVVLPIKTKIRILTTAADVIHGWWVPDLGWKRDAIPGFINDNWTYIEEPGIYRGNCAELCGRDHGFMPIVVNAVSKEEYVAWVDEQKAEQSAAAAGADREWTKEELLEKGAEVYAANCVACHMAEGQGLEGLFPALKGSAIVNGPASEMIMQVLNGKNMMPAFKDLLNDVDIAAAITHERNSWGNTAADTVQPSDIKAAR</sequence>
<protein>
    <recommendedName>
        <fullName evidence="3">cytochrome-c oxidase</fullName>
        <ecNumber evidence="3">7.1.1.9</ecNumber>
    </recommendedName>
    <alternativeName>
        <fullName evidence="15">Cytochrome c oxidase polypeptide II</fullName>
    </alternativeName>
</protein>
<dbReference type="Gene3D" id="1.10.287.90">
    <property type="match status" value="1"/>
</dbReference>
<dbReference type="EMBL" id="UINC01081464">
    <property type="protein sequence ID" value="SVC25340.1"/>
    <property type="molecule type" value="Genomic_DNA"/>
</dbReference>
<dbReference type="AlphaFoldDB" id="A0A382KLJ3"/>
<gene>
    <name evidence="20" type="ORF">METZ01_LOCUS278194</name>
</gene>
<keyword evidence="11 16" id="KW-1133">Transmembrane helix</keyword>
<dbReference type="GO" id="GO:0016491">
    <property type="term" value="F:oxidoreductase activity"/>
    <property type="evidence" value="ECO:0007669"/>
    <property type="project" value="InterPro"/>
</dbReference>
<dbReference type="GO" id="GO:0004129">
    <property type="term" value="F:cytochrome-c oxidase activity"/>
    <property type="evidence" value="ECO:0007669"/>
    <property type="project" value="UniProtKB-EC"/>
</dbReference>
<keyword evidence="4" id="KW-0813">Transport</keyword>
<dbReference type="PANTHER" id="PTHR22888">
    <property type="entry name" value="CYTOCHROME C OXIDASE, SUBUNIT II"/>
    <property type="match status" value="1"/>
</dbReference>
<keyword evidence="9" id="KW-1278">Translocase</keyword>
<comment type="subcellular location">
    <subcellularLocation>
        <location evidence="1">Membrane</location>
        <topology evidence="1">Multi-pass membrane protein</topology>
    </subcellularLocation>
</comment>
<dbReference type="PROSITE" id="PS50999">
    <property type="entry name" value="COX2_TM"/>
    <property type="match status" value="1"/>
</dbReference>
<evidence type="ECO:0000259" key="18">
    <source>
        <dbReference type="PROSITE" id="PS50999"/>
    </source>
</evidence>
<reference evidence="20" key="1">
    <citation type="submission" date="2018-05" db="EMBL/GenBank/DDBJ databases">
        <authorList>
            <person name="Lanie J.A."/>
            <person name="Ng W.-L."/>
            <person name="Kazmierczak K.M."/>
            <person name="Andrzejewski T.M."/>
            <person name="Davidsen T.M."/>
            <person name="Wayne K.J."/>
            <person name="Tettelin H."/>
            <person name="Glass J.I."/>
            <person name="Rusch D."/>
            <person name="Podicherti R."/>
            <person name="Tsui H.-C.T."/>
            <person name="Winkler M.E."/>
        </authorList>
    </citation>
    <scope>NUCLEOTIDE SEQUENCE</scope>
</reference>
<dbReference type="InterPro" id="IPR009056">
    <property type="entry name" value="Cyt_c-like_dom"/>
</dbReference>
<evidence type="ECO:0000256" key="5">
    <source>
        <dbReference type="ARBA" id="ARBA00022617"/>
    </source>
</evidence>
<evidence type="ECO:0000256" key="8">
    <source>
        <dbReference type="ARBA" id="ARBA00022723"/>
    </source>
</evidence>
<feature type="domain" description="Cytochrome oxidase subunit II transmembrane region profile" evidence="18">
    <location>
        <begin position="1"/>
        <end position="94"/>
    </location>
</feature>
<keyword evidence="5" id="KW-0349">Heme</keyword>
<dbReference type="GO" id="GO:0020037">
    <property type="term" value="F:heme binding"/>
    <property type="evidence" value="ECO:0007669"/>
    <property type="project" value="InterPro"/>
</dbReference>
<evidence type="ECO:0000256" key="16">
    <source>
        <dbReference type="SAM" id="Phobius"/>
    </source>
</evidence>
<dbReference type="PRINTS" id="PR01166">
    <property type="entry name" value="CYCOXIDASEII"/>
</dbReference>
<dbReference type="Pfam" id="PF02790">
    <property type="entry name" value="COX2_TM"/>
    <property type="match status" value="1"/>
</dbReference>
<keyword evidence="14 16" id="KW-0472">Membrane</keyword>
<dbReference type="EC" id="7.1.1.9" evidence="3"/>
<organism evidence="20">
    <name type="scientific">marine metagenome</name>
    <dbReference type="NCBI Taxonomy" id="408172"/>
    <lineage>
        <taxon>unclassified sequences</taxon>
        <taxon>metagenomes</taxon>
        <taxon>ecological metagenomes</taxon>
    </lineage>
</organism>
<keyword evidence="7 16" id="KW-0812">Transmembrane</keyword>
<dbReference type="Gene3D" id="1.10.760.10">
    <property type="entry name" value="Cytochrome c-like domain"/>
    <property type="match status" value="1"/>
</dbReference>
<proteinExistence type="inferred from homology"/>
<dbReference type="InterPro" id="IPR002429">
    <property type="entry name" value="CcO_II-like_C"/>
</dbReference>
<dbReference type="InterPro" id="IPR036909">
    <property type="entry name" value="Cyt_c-like_dom_sf"/>
</dbReference>
<evidence type="ECO:0000256" key="7">
    <source>
        <dbReference type="ARBA" id="ARBA00022692"/>
    </source>
</evidence>
<evidence type="ECO:0000256" key="12">
    <source>
        <dbReference type="ARBA" id="ARBA00023004"/>
    </source>
</evidence>
<accession>A0A382KLJ3</accession>
<keyword evidence="6" id="KW-0679">Respiratory chain</keyword>
<evidence type="ECO:0000256" key="2">
    <source>
        <dbReference type="ARBA" id="ARBA00007866"/>
    </source>
</evidence>
<keyword evidence="12" id="KW-0408">Iron</keyword>
<dbReference type="GO" id="GO:0016020">
    <property type="term" value="C:membrane"/>
    <property type="evidence" value="ECO:0007669"/>
    <property type="project" value="UniProtKB-SubCell"/>
</dbReference>